<gene>
    <name evidence="2" type="ORF">SAMN05661091_2829</name>
</gene>
<proteinExistence type="predicted"/>
<dbReference type="GO" id="GO:0016747">
    <property type="term" value="F:acyltransferase activity, transferring groups other than amino-acyl groups"/>
    <property type="evidence" value="ECO:0007669"/>
    <property type="project" value="InterPro"/>
</dbReference>
<keyword evidence="2" id="KW-0808">Transferase</keyword>
<dbReference type="EMBL" id="LT840184">
    <property type="protein sequence ID" value="SMF85020.1"/>
    <property type="molecule type" value="Genomic_DNA"/>
</dbReference>
<keyword evidence="3" id="KW-1185">Reference proteome</keyword>
<organism evidence="2 3">
    <name type="scientific">Paenibacillus uliginis N3/975</name>
    <dbReference type="NCBI Taxonomy" id="1313296"/>
    <lineage>
        <taxon>Bacteria</taxon>
        <taxon>Bacillati</taxon>
        <taxon>Bacillota</taxon>
        <taxon>Bacilli</taxon>
        <taxon>Bacillales</taxon>
        <taxon>Paenibacillaceae</taxon>
        <taxon>Paenibacillus</taxon>
    </lineage>
</organism>
<feature type="domain" description="N-acetyltransferase" evidence="1">
    <location>
        <begin position="114"/>
        <end position="253"/>
    </location>
</feature>
<dbReference type="Gene3D" id="3.40.630.30">
    <property type="match status" value="1"/>
</dbReference>
<dbReference type="PROSITE" id="PS51186">
    <property type="entry name" value="GNAT"/>
    <property type="match status" value="1"/>
</dbReference>
<accession>A0A1X7HEF6</accession>
<dbReference type="Pfam" id="PF13302">
    <property type="entry name" value="Acetyltransf_3"/>
    <property type="match status" value="1"/>
</dbReference>
<reference evidence="2 3" key="1">
    <citation type="submission" date="2017-04" db="EMBL/GenBank/DDBJ databases">
        <authorList>
            <person name="Afonso C.L."/>
            <person name="Miller P.J."/>
            <person name="Scott M.A."/>
            <person name="Spackman E."/>
            <person name="Goraichik I."/>
            <person name="Dimitrov K.M."/>
            <person name="Suarez D.L."/>
            <person name="Swayne D.E."/>
        </authorList>
    </citation>
    <scope>NUCLEOTIDE SEQUENCE [LARGE SCALE GENOMIC DNA]</scope>
    <source>
        <strain evidence="2 3">N3/975</strain>
    </source>
</reference>
<dbReference type="SUPFAM" id="SSF55729">
    <property type="entry name" value="Acyl-CoA N-acyltransferases (Nat)"/>
    <property type="match status" value="1"/>
</dbReference>
<evidence type="ECO:0000313" key="3">
    <source>
        <dbReference type="Proteomes" id="UP000192940"/>
    </source>
</evidence>
<name>A0A1X7HEF6_9BACL</name>
<dbReference type="InterPro" id="IPR000182">
    <property type="entry name" value="GNAT_dom"/>
</dbReference>
<sequence>MTNQPNQVRSMPLFSQTITDFWREQFLNGDVLYSDEVFTVAINPDLDENSRVMVLETTDDRVMAVLTPAMADKVGLYHRQDLSEEIFRRKLNEAGVTLHGADYLFYFSEADKNVLLQENLEGDLRRLTEQDDAVFSEFQSSASEHDLDDAYVELDHWAVFGSFEQNRLVSASSVYPWEDNAQIADLGVLTLTPFRGKGHARKVVRLICKYAYDQGYEPQYRCQLDNHASTSLAKAAGLTLFGKWDVISPDSTD</sequence>
<dbReference type="InterPro" id="IPR016181">
    <property type="entry name" value="Acyl_CoA_acyltransferase"/>
</dbReference>
<evidence type="ECO:0000259" key="1">
    <source>
        <dbReference type="PROSITE" id="PS51186"/>
    </source>
</evidence>
<evidence type="ECO:0000313" key="2">
    <source>
        <dbReference type="EMBL" id="SMF85020.1"/>
    </source>
</evidence>
<dbReference type="STRING" id="1313296.SAMN05661091_2829"/>
<dbReference type="Proteomes" id="UP000192940">
    <property type="component" value="Chromosome I"/>
</dbReference>
<dbReference type="RefSeq" id="WP_210190672.1">
    <property type="nucleotide sequence ID" value="NZ_LT840184.1"/>
</dbReference>
<dbReference type="AlphaFoldDB" id="A0A1X7HEF6"/>
<protein>
    <submittedName>
        <fullName evidence="2">Predicted acetyltransferase, GNAT family</fullName>
    </submittedName>
</protein>